<dbReference type="InterPro" id="IPR059120">
    <property type="entry name" value="Cullin-like_AB"/>
</dbReference>
<gene>
    <name evidence="9" type="ORF">MSPICULIGERA_LOCUS23366</name>
</gene>
<comment type="pathway">
    <text evidence="1">Protein modification; protein ubiquitination.</text>
</comment>
<dbReference type="Pfam" id="PF00888">
    <property type="entry name" value="Cullin"/>
    <property type="match status" value="1"/>
</dbReference>
<dbReference type="Gene3D" id="1.20.1310.10">
    <property type="entry name" value="Cullin Repeats"/>
    <property type="match status" value="4"/>
</dbReference>
<dbReference type="GO" id="GO:0031461">
    <property type="term" value="C:cullin-RING ubiquitin ligase complex"/>
    <property type="evidence" value="ECO:0007669"/>
    <property type="project" value="UniProtKB-ARBA"/>
</dbReference>
<dbReference type="InterPro" id="IPR045093">
    <property type="entry name" value="Cullin"/>
</dbReference>
<evidence type="ECO:0000256" key="1">
    <source>
        <dbReference type="ARBA" id="ARBA00004906"/>
    </source>
</evidence>
<dbReference type="EMBL" id="CATQJA010002703">
    <property type="protein sequence ID" value="CAJ0585339.1"/>
    <property type="molecule type" value="Genomic_DNA"/>
</dbReference>
<protein>
    <recommendedName>
        <fullName evidence="8">Cullin family profile domain-containing protein</fullName>
    </recommendedName>
</protein>
<evidence type="ECO:0000256" key="2">
    <source>
        <dbReference type="ARBA" id="ARBA00006019"/>
    </source>
</evidence>
<feature type="domain" description="Cullin family profile" evidence="8">
    <location>
        <begin position="411"/>
        <end position="639"/>
    </location>
</feature>
<evidence type="ECO:0000256" key="7">
    <source>
        <dbReference type="RuleBase" id="RU003829"/>
    </source>
</evidence>
<evidence type="ECO:0000256" key="3">
    <source>
        <dbReference type="ARBA" id="ARBA00022499"/>
    </source>
</evidence>
<dbReference type="AlphaFoldDB" id="A0AA36DCP2"/>
<keyword evidence="5" id="KW-0832">Ubl conjugation</keyword>
<dbReference type="GO" id="GO:0005634">
    <property type="term" value="C:nucleus"/>
    <property type="evidence" value="ECO:0007669"/>
    <property type="project" value="UniProtKB-ARBA"/>
</dbReference>
<evidence type="ECO:0000313" key="9">
    <source>
        <dbReference type="EMBL" id="CAJ0585339.1"/>
    </source>
</evidence>
<dbReference type="FunFam" id="1.10.10.10:FF:000014">
    <property type="entry name" value="Cullin 1"/>
    <property type="match status" value="1"/>
</dbReference>
<dbReference type="SUPFAM" id="SSF74788">
    <property type="entry name" value="Cullin repeat-like"/>
    <property type="match status" value="1"/>
</dbReference>
<dbReference type="FunFam" id="1.20.1310.10:FF:000019">
    <property type="entry name" value="Cullin 1"/>
    <property type="match status" value="1"/>
</dbReference>
<organism evidence="9 10">
    <name type="scientific">Mesorhabditis spiculigera</name>
    <dbReference type="NCBI Taxonomy" id="96644"/>
    <lineage>
        <taxon>Eukaryota</taxon>
        <taxon>Metazoa</taxon>
        <taxon>Ecdysozoa</taxon>
        <taxon>Nematoda</taxon>
        <taxon>Chromadorea</taxon>
        <taxon>Rhabditida</taxon>
        <taxon>Rhabditina</taxon>
        <taxon>Rhabditomorpha</taxon>
        <taxon>Rhabditoidea</taxon>
        <taxon>Rhabditidae</taxon>
        <taxon>Mesorhabditinae</taxon>
        <taxon>Mesorhabditis</taxon>
    </lineage>
</organism>
<comment type="similarity">
    <text evidence="2 6 7">Belongs to the cullin family.</text>
</comment>
<dbReference type="InterPro" id="IPR036390">
    <property type="entry name" value="WH_DNA-bd_sf"/>
</dbReference>
<dbReference type="InterPro" id="IPR016158">
    <property type="entry name" value="Cullin_homology"/>
</dbReference>
<feature type="non-terminal residue" evidence="9">
    <location>
        <position position="1"/>
    </location>
</feature>
<dbReference type="FunFam" id="1.20.1310.10:FF:000001">
    <property type="entry name" value="Cullin 3"/>
    <property type="match status" value="1"/>
</dbReference>
<dbReference type="Pfam" id="PF10557">
    <property type="entry name" value="Cullin_Nedd8"/>
    <property type="match status" value="1"/>
</dbReference>
<sequence length="773" mass="90367">MVAGVVRSQTLEEIWPALEIGLDDIFHQRRLDEKRYMQLYTHVYDYCANGPRDDERMETKNPNMDLSGGDVYYKLADYLAGRVEKAYQEAAALNDEDLVRRYSGLLEQYLFYFKVTNGIFSYLNKHWIKRQIEERKGGQYYYVYLLGLVKWRDLFHMKLDERVRRGLLDMIRQDRDGNPTDRALVSKIVRAYVMLGISDDMIQEQPYECKRSDHTFYQDNFEAAFLKETDEYYTIQADKWLQDNPFTIYMQIVERRLADEADRCTQSLASCTRAPLKHKCEEVLIQRKIELYQRDFGPLLEDQRDDDLGRMYKLCSLIENGLKELRTALENHVTRNGLDVLAAVAAKNPNDPREFMSSTLEVYKRYHGLVTKAFQNEPGFIQALDKAAENFINRNAITEHFGRDGKHSVNKVPELIARYCDSLLKKSKDNPDDSEMDDQLQNVINVFKYIQDKDIFQQYYTKLLAKRLIQGLSASDSAESAMISKLKTACGFEYTNKLQRMFNDTEISKDITRKFKEHCKEKNAQFAVDVNVMVLGVSSWPTLPLVEMHLPHQLTDVIEQFTGFYNTMHTGRKLRWSYQQARGELSTNRYPKKYVFLAWTTQMAVLMLYNEQDSYTLSELIALLGIDRPALLPIISSLIKTEVLKSVDVSKDQELTSATPDTTEFAIQDKFQAKKFRVDLMKVQVRSEVKKESDVDTKQIEEDRRVVIEACIVRIMKMRKRLVHNELIAEVIQQLQRRFNPALPKIRAAIDSLIEREFLKRSDESMNIFEYIS</sequence>
<dbReference type="InterPro" id="IPR036317">
    <property type="entry name" value="Cullin_homology_sf"/>
</dbReference>
<keyword evidence="4" id="KW-0833">Ubl conjugation pathway</keyword>
<dbReference type="InterPro" id="IPR019559">
    <property type="entry name" value="Cullin_neddylation_domain"/>
</dbReference>
<proteinExistence type="inferred from homology"/>
<evidence type="ECO:0000313" key="10">
    <source>
        <dbReference type="Proteomes" id="UP001177023"/>
    </source>
</evidence>
<dbReference type="Gene3D" id="3.30.230.130">
    <property type="entry name" value="Cullin, Chain C, Domain 2"/>
    <property type="match status" value="1"/>
</dbReference>
<dbReference type="SMART" id="SM00182">
    <property type="entry name" value="CULLIN"/>
    <property type="match status" value="1"/>
</dbReference>
<evidence type="ECO:0000256" key="4">
    <source>
        <dbReference type="ARBA" id="ARBA00022786"/>
    </source>
</evidence>
<dbReference type="PROSITE" id="PS50069">
    <property type="entry name" value="CULLIN_2"/>
    <property type="match status" value="1"/>
</dbReference>
<dbReference type="InterPro" id="IPR036388">
    <property type="entry name" value="WH-like_DNA-bd_sf"/>
</dbReference>
<keyword evidence="10" id="KW-1185">Reference proteome</keyword>
<dbReference type="SUPFAM" id="SSF46785">
    <property type="entry name" value="Winged helix' DNA-binding domain"/>
    <property type="match status" value="1"/>
</dbReference>
<dbReference type="SUPFAM" id="SSF75632">
    <property type="entry name" value="Cullin homology domain"/>
    <property type="match status" value="1"/>
</dbReference>
<dbReference type="FunFam" id="1.20.1310.10:FF:000012">
    <property type="entry name" value="Cullin 2"/>
    <property type="match status" value="1"/>
</dbReference>
<accession>A0AA36DCP2</accession>
<dbReference type="InterPro" id="IPR001373">
    <property type="entry name" value="Cullin_N"/>
</dbReference>
<dbReference type="GO" id="GO:0031625">
    <property type="term" value="F:ubiquitin protein ligase binding"/>
    <property type="evidence" value="ECO:0007669"/>
    <property type="project" value="InterPro"/>
</dbReference>
<dbReference type="Gene3D" id="1.10.10.10">
    <property type="entry name" value="Winged helix-like DNA-binding domain superfamily/Winged helix DNA-binding domain"/>
    <property type="match status" value="1"/>
</dbReference>
<evidence type="ECO:0000259" key="8">
    <source>
        <dbReference type="PROSITE" id="PS50069"/>
    </source>
</evidence>
<dbReference type="Pfam" id="PF26557">
    <property type="entry name" value="Cullin_AB"/>
    <property type="match status" value="1"/>
</dbReference>
<reference evidence="9" key="1">
    <citation type="submission" date="2023-06" db="EMBL/GenBank/DDBJ databases">
        <authorList>
            <person name="Delattre M."/>
        </authorList>
    </citation>
    <scope>NUCLEOTIDE SEQUENCE</scope>
    <source>
        <strain evidence="9">AF72</strain>
    </source>
</reference>
<comment type="caution">
    <text evidence="9">The sequence shown here is derived from an EMBL/GenBank/DDBJ whole genome shotgun (WGS) entry which is preliminary data.</text>
</comment>
<keyword evidence="3" id="KW-1017">Isopeptide bond</keyword>
<evidence type="ECO:0000256" key="6">
    <source>
        <dbReference type="PROSITE-ProRule" id="PRU00330"/>
    </source>
</evidence>
<dbReference type="InterPro" id="IPR016159">
    <property type="entry name" value="Cullin_repeat-like_dom_sf"/>
</dbReference>
<dbReference type="SMART" id="SM00884">
    <property type="entry name" value="Cullin_Nedd8"/>
    <property type="match status" value="1"/>
</dbReference>
<name>A0AA36DCP2_9BILA</name>
<dbReference type="GO" id="GO:0006511">
    <property type="term" value="P:ubiquitin-dependent protein catabolic process"/>
    <property type="evidence" value="ECO:0007669"/>
    <property type="project" value="InterPro"/>
</dbReference>
<evidence type="ECO:0000256" key="5">
    <source>
        <dbReference type="ARBA" id="ARBA00022843"/>
    </source>
</evidence>
<dbReference type="PANTHER" id="PTHR11932">
    <property type="entry name" value="CULLIN"/>
    <property type="match status" value="1"/>
</dbReference>
<dbReference type="Proteomes" id="UP001177023">
    <property type="component" value="Unassembled WGS sequence"/>
</dbReference>